<feature type="transmembrane region" description="Helical" evidence="11">
    <location>
        <begin position="389"/>
        <end position="411"/>
    </location>
</feature>
<evidence type="ECO:0000313" key="14">
    <source>
        <dbReference type="Proteomes" id="UP001060504"/>
    </source>
</evidence>
<evidence type="ECO:0000256" key="10">
    <source>
        <dbReference type="PROSITE-ProRule" id="PRU00703"/>
    </source>
</evidence>
<feature type="transmembrane region" description="Helical" evidence="11">
    <location>
        <begin position="354"/>
        <end position="377"/>
    </location>
</feature>
<evidence type="ECO:0000256" key="3">
    <source>
        <dbReference type="ARBA" id="ARBA00022692"/>
    </source>
</evidence>
<evidence type="ECO:0000256" key="8">
    <source>
        <dbReference type="ARBA" id="ARBA00023214"/>
    </source>
</evidence>
<dbReference type="PANTHER" id="PTHR43427">
    <property type="entry name" value="CHLORIDE CHANNEL PROTEIN CLC-E"/>
    <property type="match status" value="1"/>
</dbReference>
<evidence type="ECO:0000256" key="9">
    <source>
        <dbReference type="ARBA" id="ARBA00023303"/>
    </source>
</evidence>
<keyword evidence="5" id="KW-0406">Ion transport</keyword>
<dbReference type="Gene3D" id="1.10.3080.10">
    <property type="entry name" value="Clc chloride channel"/>
    <property type="match status" value="1"/>
</dbReference>
<feature type="transmembrane region" description="Helical" evidence="11">
    <location>
        <begin position="417"/>
        <end position="437"/>
    </location>
</feature>
<sequence length="595" mass="61330">MWNAGKPNVARRLPLPPRLPWQDWLRGSASALVPLAILVGAVTGLGAVGFRELITAFTRMFTGYDDYSGLGRIASAHWPSLGFWFLLLTPVIAGAIYGPIVHRFAPEARGHGVPEVMYAVTHRGGRIAPQVSLVKALASALCIGGGGSVGREGPIVQIGSATGSTIGQVFRLNTPRVRLLVACGAAAGISATFNAPLAGPFFAMELILRDFAAQSFGAVVLSSVTADIIGRALMGDDPFLTLPTFAVHSHIEYILYGVLGITVGVVGVAFSKILYLVEDACDWIWRGPEWARPAVGGIALGALLIALPQMYGVGYPVLQNAVEGKYLIPMLLLLMVGKMFATSLTIGIGGSGGVFAPTLFIGAMAGTAFGGVAHGLFPTITESAGAYGLIGMGAALGGATGAPITAVVILFELTGEYSIILPLMAAVVMATGTGHLLSKETIYTAKLWRRGVDPDNPPHPYPAFTAADVMLAPPPPLARDATLDAAAIALAVGSYAMLPVADAGGRYRGCVSTADVAEALNDSDAPPGIHTLIWAPPTIAAGVGPAEILAALSGRGGSGLPVLNGEGTAVIGWITYETVLARMHPGIEQAGQHAP</sequence>
<dbReference type="SUPFAM" id="SSF54631">
    <property type="entry name" value="CBS-domain pair"/>
    <property type="match status" value="1"/>
</dbReference>
<reference evidence="13 14" key="1">
    <citation type="submission" date="2021-08" db="EMBL/GenBank/DDBJ databases">
        <title>Draft genome sequence of Mycolicibacterium sp. NGTWS1702 strain.</title>
        <authorList>
            <person name="Matsumoto M."/>
            <person name="Tang B.C.C."/>
            <person name="Machida Y."/>
            <person name="Matoyama H."/>
            <person name="Kishihara T."/>
            <person name="Sato S."/>
            <person name="Kondo I."/>
            <person name="Sano M."/>
            <person name="Kato G."/>
        </authorList>
    </citation>
    <scope>NUCLEOTIDE SEQUENCE [LARGE SCALE GENOMIC DNA]</scope>
    <source>
        <strain evidence="13 14">NGTWSNA01</strain>
    </source>
</reference>
<dbReference type="Gene3D" id="3.10.580.10">
    <property type="entry name" value="CBS-domain"/>
    <property type="match status" value="1"/>
</dbReference>
<dbReference type="PANTHER" id="PTHR43427:SF6">
    <property type="entry name" value="CHLORIDE CHANNEL PROTEIN CLC-E"/>
    <property type="match status" value="1"/>
</dbReference>
<evidence type="ECO:0000259" key="12">
    <source>
        <dbReference type="PROSITE" id="PS51371"/>
    </source>
</evidence>
<dbReference type="CDD" id="cd00400">
    <property type="entry name" value="Voltage_gated_ClC"/>
    <property type="match status" value="1"/>
</dbReference>
<comment type="subcellular location">
    <subcellularLocation>
        <location evidence="1">Membrane</location>
        <topology evidence="1">Multi-pass membrane protein</topology>
    </subcellularLocation>
</comment>
<evidence type="ECO:0000313" key="13">
    <source>
        <dbReference type="EMBL" id="GJF20178.1"/>
    </source>
</evidence>
<dbReference type="EMBL" id="BPRH01003056">
    <property type="protein sequence ID" value="GJF20178.1"/>
    <property type="molecule type" value="Genomic_DNA"/>
</dbReference>
<evidence type="ECO:0000256" key="7">
    <source>
        <dbReference type="ARBA" id="ARBA00023173"/>
    </source>
</evidence>
<keyword evidence="9" id="KW-0407">Ion channel</keyword>
<evidence type="ECO:0000256" key="11">
    <source>
        <dbReference type="SAM" id="Phobius"/>
    </source>
</evidence>
<dbReference type="InterPro" id="IPR014743">
    <property type="entry name" value="Cl-channel_core"/>
</dbReference>
<gene>
    <name evidence="13" type="ORF">NGTWS1702_29220</name>
</gene>
<keyword evidence="7" id="KW-0869">Chloride channel</keyword>
<keyword evidence="14" id="KW-1185">Reference proteome</keyword>
<dbReference type="PROSITE" id="PS51371">
    <property type="entry name" value="CBS"/>
    <property type="match status" value="1"/>
</dbReference>
<name>A0ABQ4VG22_9MYCO</name>
<feature type="transmembrane region" description="Helical" evidence="11">
    <location>
        <begin position="211"/>
        <end position="233"/>
    </location>
</feature>
<feature type="domain" description="CBS" evidence="12">
    <location>
        <begin position="470"/>
        <end position="526"/>
    </location>
</feature>
<comment type="caution">
    <text evidence="13">The sequence shown here is derived from an EMBL/GenBank/DDBJ whole genome shotgun (WGS) entry which is preliminary data.</text>
</comment>
<evidence type="ECO:0000256" key="2">
    <source>
        <dbReference type="ARBA" id="ARBA00022448"/>
    </source>
</evidence>
<feature type="transmembrane region" description="Helical" evidence="11">
    <location>
        <begin position="326"/>
        <end position="348"/>
    </location>
</feature>
<dbReference type="PRINTS" id="PR00762">
    <property type="entry name" value="CLCHANNEL"/>
</dbReference>
<organism evidence="13 14">
    <name type="scientific">Mycolicibacterium cyprinidarum</name>
    <dbReference type="NCBI Taxonomy" id="2860311"/>
    <lineage>
        <taxon>Bacteria</taxon>
        <taxon>Bacillati</taxon>
        <taxon>Actinomycetota</taxon>
        <taxon>Actinomycetes</taxon>
        <taxon>Mycobacteriales</taxon>
        <taxon>Mycobacteriaceae</taxon>
        <taxon>Mycolicibacterium</taxon>
    </lineage>
</organism>
<dbReference type="InterPro" id="IPR046342">
    <property type="entry name" value="CBS_dom_sf"/>
</dbReference>
<dbReference type="SUPFAM" id="SSF81340">
    <property type="entry name" value="Clc chloride channel"/>
    <property type="match status" value="1"/>
</dbReference>
<evidence type="ECO:0000256" key="5">
    <source>
        <dbReference type="ARBA" id="ARBA00023065"/>
    </source>
</evidence>
<keyword evidence="4 11" id="KW-1133">Transmembrane helix</keyword>
<dbReference type="InterPro" id="IPR000644">
    <property type="entry name" value="CBS_dom"/>
</dbReference>
<evidence type="ECO:0000256" key="4">
    <source>
        <dbReference type="ARBA" id="ARBA00022989"/>
    </source>
</evidence>
<proteinExistence type="predicted"/>
<dbReference type="Pfam" id="PF00654">
    <property type="entry name" value="Voltage_CLC"/>
    <property type="match status" value="1"/>
</dbReference>
<accession>A0ABQ4VG22</accession>
<keyword evidence="6 11" id="KW-0472">Membrane</keyword>
<feature type="transmembrane region" description="Helical" evidence="11">
    <location>
        <begin position="294"/>
        <end position="314"/>
    </location>
</feature>
<feature type="transmembrane region" description="Helical" evidence="11">
    <location>
        <begin position="253"/>
        <end position="274"/>
    </location>
</feature>
<feature type="transmembrane region" description="Helical" evidence="11">
    <location>
        <begin position="81"/>
        <end position="100"/>
    </location>
</feature>
<feature type="transmembrane region" description="Helical" evidence="11">
    <location>
        <begin position="31"/>
        <end position="50"/>
    </location>
</feature>
<dbReference type="Proteomes" id="UP001060504">
    <property type="component" value="Unassembled WGS sequence"/>
</dbReference>
<keyword evidence="2" id="KW-0813">Transport</keyword>
<feature type="transmembrane region" description="Helical" evidence="11">
    <location>
        <begin position="179"/>
        <end position="199"/>
    </location>
</feature>
<keyword evidence="8" id="KW-0868">Chloride</keyword>
<protein>
    <submittedName>
        <fullName evidence="13">Transport integral membrane protein</fullName>
    </submittedName>
</protein>
<dbReference type="InterPro" id="IPR050368">
    <property type="entry name" value="ClC-type_chloride_channel"/>
</dbReference>
<dbReference type="InterPro" id="IPR001807">
    <property type="entry name" value="ClC"/>
</dbReference>
<evidence type="ECO:0000256" key="1">
    <source>
        <dbReference type="ARBA" id="ARBA00004141"/>
    </source>
</evidence>
<dbReference type="Pfam" id="PF00571">
    <property type="entry name" value="CBS"/>
    <property type="match status" value="1"/>
</dbReference>
<evidence type="ECO:0000256" key="6">
    <source>
        <dbReference type="ARBA" id="ARBA00023136"/>
    </source>
</evidence>
<keyword evidence="3 11" id="KW-0812">Transmembrane</keyword>
<keyword evidence="10" id="KW-0129">CBS domain</keyword>